<dbReference type="InterPro" id="IPR003783">
    <property type="entry name" value="Regulatory_RecX"/>
</dbReference>
<dbReference type="InterPro" id="IPR053926">
    <property type="entry name" value="RecX_HTH_1st"/>
</dbReference>
<dbReference type="GO" id="GO:0005737">
    <property type="term" value="C:cytoplasm"/>
    <property type="evidence" value="ECO:0007669"/>
    <property type="project" value="UniProtKB-SubCell"/>
</dbReference>
<evidence type="ECO:0000313" key="9">
    <source>
        <dbReference type="Proteomes" id="UP000058446"/>
    </source>
</evidence>
<dbReference type="PANTHER" id="PTHR33602">
    <property type="entry name" value="REGULATORY PROTEIN RECX FAMILY PROTEIN"/>
    <property type="match status" value="1"/>
</dbReference>
<evidence type="ECO:0000256" key="1">
    <source>
        <dbReference type="ARBA" id="ARBA00004496"/>
    </source>
</evidence>
<dbReference type="STRING" id="1408189.CLAC_05485"/>
<dbReference type="Pfam" id="PF02631">
    <property type="entry name" value="RecX_HTH2"/>
    <property type="match status" value="1"/>
</dbReference>
<accession>A0A0K2H0P1</accession>
<comment type="similarity">
    <text evidence="2 5">Belongs to the RecX family.</text>
</comment>
<evidence type="ECO:0000256" key="4">
    <source>
        <dbReference type="ARBA" id="ARBA00022490"/>
    </source>
</evidence>
<organism evidence="8 9">
    <name type="scientific">Corynebacterium lactis RW2-5</name>
    <dbReference type="NCBI Taxonomy" id="1408189"/>
    <lineage>
        <taxon>Bacteria</taxon>
        <taxon>Bacillati</taxon>
        <taxon>Actinomycetota</taxon>
        <taxon>Actinomycetes</taxon>
        <taxon>Mycobacteriales</taxon>
        <taxon>Corynebacteriaceae</taxon>
        <taxon>Corynebacterium</taxon>
    </lineage>
</organism>
<dbReference type="Pfam" id="PF21982">
    <property type="entry name" value="RecX_HTH1"/>
    <property type="match status" value="1"/>
</dbReference>
<evidence type="ECO:0000313" key="8">
    <source>
        <dbReference type="EMBL" id="ALA67261.1"/>
    </source>
</evidence>
<dbReference type="HAMAP" id="MF_01114">
    <property type="entry name" value="RecX"/>
    <property type="match status" value="1"/>
</dbReference>
<evidence type="ECO:0000256" key="5">
    <source>
        <dbReference type="HAMAP-Rule" id="MF_01114"/>
    </source>
</evidence>
<evidence type="ECO:0000259" key="6">
    <source>
        <dbReference type="Pfam" id="PF02631"/>
    </source>
</evidence>
<dbReference type="PANTHER" id="PTHR33602:SF1">
    <property type="entry name" value="REGULATORY PROTEIN RECX FAMILY PROTEIN"/>
    <property type="match status" value="1"/>
</dbReference>
<sequence>MLAESESDKVRKIEQLAQQIAQADGSTLFDSGHEAAKAPVRAKALRLLDQRMRSRKELLDRLLAVEEFLPAIVEEVVDDLARGGLVNDKLFASEWVRQRFSLRGKSRTVLDRELREKGISSADRSDALEQVTRVDEEMVARKLATKKAGTLRCVPENYADKQKDLRKIVGVLARRGFPSDMSMTVAREALDARYEELG</sequence>
<keyword evidence="9" id="KW-1185">Reference proteome</keyword>
<evidence type="ECO:0000259" key="7">
    <source>
        <dbReference type="Pfam" id="PF21982"/>
    </source>
</evidence>
<dbReference type="PATRIC" id="fig|1408189.4.peg.1092"/>
<dbReference type="AlphaFoldDB" id="A0A0K2H0P1"/>
<dbReference type="Proteomes" id="UP000058446">
    <property type="component" value="Chromosome"/>
</dbReference>
<dbReference type="InterPro" id="IPR036388">
    <property type="entry name" value="WH-like_DNA-bd_sf"/>
</dbReference>
<protein>
    <recommendedName>
        <fullName evidence="3 5">Regulatory protein RecX</fullName>
    </recommendedName>
</protein>
<dbReference type="EMBL" id="CP006841">
    <property type="protein sequence ID" value="ALA67261.1"/>
    <property type="molecule type" value="Genomic_DNA"/>
</dbReference>
<dbReference type="InterPro" id="IPR053924">
    <property type="entry name" value="RecX_HTH_2nd"/>
</dbReference>
<gene>
    <name evidence="5" type="primary">recX</name>
    <name evidence="8" type="ORF">CLAC_05485</name>
</gene>
<feature type="domain" description="RecX first three-helical" evidence="7">
    <location>
        <begin position="41"/>
        <end position="80"/>
    </location>
</feature>
<comment type="subcellular location">
    <subcellularLocation>
        <location evidence="1 5">Cytoplasm</location>
    </subcellularLocation>
</comment>
<dbReference type="Gene3D" id="1.10.10.10">
    <property type="entry name" value="Winged helix-like DNA-binding domain superfamily/Winged helix DNA-binding domain"/>
    <property type="match status" value="2"/>
</dbReference>
<comment type="function">
    <text evidence="5">Modulates RecA activity.</text>
</comment>
<reference evidence="8 9" key="1">
    <citation type="submission" date="2013-10" db="EMBL/GenBank/DDBJ databases">
        <title>Complete genome sequence of Corynebacterium lactis DSM 45799(T), isolated from raw cow milk.</title>
        <authorList>
            <person name="Ruckert C."/>
            <person name="Albersmeier A."/>
            <person name="Lipski A."/>
            <person name="Kalinowski J."/>
        </authorList>
    </citation>
    <scope>NUCLEOTIDE SEQUENCE [LARGE SCALE GENOMIC DNA]</scope>
    <source>
        <strain evidence="8 9">RW2-5</strain>
    </source>
</reference>
<dbReference type="GO" id="GO:0006282">
    <property type="term" value="P:regulation of DNA repair"/>
    <property type="evidence" value="ECO:0007669"/>
    <property type="project" value="UniProtKB-UniRule"/>
</dbReference>
<feature type="domain" description="RecX second three-helical" evidence="6">
    <location>
        <begin position="87"/>
        <end position="128"/>
    </location>
</feature>
<keyword evidence="4 5" id="KW-0963">Cytoplasm</keyword>
<evidence type="ECO:0000256" key="2">
    <source>
        <dbReference type="ARBA" id="ARBA00009695"/>
    </source>
</evidence>
<name>A0A0K2H0P1_9CORY</name>
<dbReference type="KEGG" id="clw:CLAC_05485"/>
<proteinExistence type="inferred from homology"/>
<evidence type="ECO:0000256" key="3">
    <source>
        <dbReference type="ARBA" id="ARBA00018111"/>
    </source>
</evidence>